<evidence type="ECO:0000256" key="1">
    <source>
        <dbReference type="ARBA" id="ARBA00004370"/>
    </source>
</evidence>
<reference evidence="7" key="1">
    <citation type="submission" date="2017-02" db="UniProtKB">
        <authorList>
            <consortium name="WormBaseParasite"/>
        </authorList>
    </citation>
    <scope>IDENTIFICATION</scope>
</reference>
<gene>
    <name evidence="4" type="ORF">DME_LOCUS3524</name>
</gene>
<dbReference type="PANTHER" id="PTHR23319:SF4">
    <property type="entry name" value="GRAM DOMAIN CONTAINING 1B, ISOFORM E"/>
    <property type="match status" value="1"/>
</dbReference>
<dbReference type="Pfam" id="PF16016">
    <property type="entry name" value="VASt"/>
    <property type="match status" value="1"/>
</dbReference>
<accession>A0A0N4UPT4</accession>
<evidence type="ECO:0000259" key="3">
    <source>
        <dbReference type="PROSITE" id="PS51778"/>
    </source>
</evidence>
<dbReference type="OrthoDB" id="2162691at2759"/>
<evidence type="ECO:0000256" key="2">
    <source>
        <dbReference type="ARBA" id="ARBA00023136"/>
    </source>
</evidence>
<dbReference type="AlphaFoldDB" id="A0A0N4UPT4"/>
<dbReference type="STRING" id="318479.A0A0N4UPT4"/>
<dbReference type="GO" id="GO:0140268">
    <property type="term" value="C:endoplasmic reticulum-plasma membrane contact site"/>
    <property type="evidence" value="ECO:0007669"/>
    <property type="project" value="TreeGrafter"/>
</dbReference>
<name>A0A0N4UPT4_DRAME</name>
<evidence type="ECO:0000313" key="6">
    <source>
        <dbReference type="Proteomes" id="UP000274756"/>
    </source>
</evidence>
<dbReference type="InterPro" id="IPR051482">
    <property type="entry name" value="Cholesterol_transport"/>
</dbReference>
<keyword evidence="2" id="KW-0472">Membrane</keyword>
<evidence type="ECO:0000313" key="7">
    <source>
        <dbReference type="WBParaSite" id="DME_0000998401-mRNA-1"/>
    </source>
</evidence>
<protein>
    <submittedName>
        <fullName evidence="7">VASt domain-containing protein</fullName>
    </submittedName>
</protein>
<evidence type="ECO:0000313" key="4">
    <source>
        <dbReference type="EMBL" id="VDN53551.1"/>
    </source>
</evidence>
<dbReference type="Proteomes" id="UP000274756">
    <property type="component" value="Unassembled WGS sequence"/>
</dbReference>
<proteinExistence type="predicted"/>
<organism evidence="5 7">
    <name type="scientific">Dracunculus medinensis</name>
    <name type="common">Guinea worm</name>
    <dbReference type="NCBI Taxonomy" id="318479"/>
    <lineage>
        <taxon>Eukaryota</taxon>
        <taxon>Metazoa</taxon>
        <taxon>Ecdysozoa</taxon>
        <taxon>Nematoda</taxon>
        <taxon>Chromadorea</taxon>
        <taxon>Rhabditida</taxon>
        <taxon>Spirurina</taxon>
        <taxon>Dracunculoidea</taxon>
        <taxon>Dracunculidae</taxon>
        <taxon>Dracunculus</taxon>
    </lineage>
</organism>
<feature type="domain" description="VASt" evidence="3">
    <location>
        <begin position="1"/>
        <end position="162"/>
    </location>
</feature>
<sequence length="162" mass="18669">KNLDVKKLCTCDEHIGRELLNEKVFVSYSLFSDGDKLIEYRCSEWLMDQFEEATRNVRYTMLLYHTVGPKITFVTEKQIYKKTEDGGYLVSKSVQNSGTPCADSFFVRCTYCLIKVDDSHSRLLVNGGLFFKKSVWKFLKVMSKTPESINDTSDISDESNNK</sequence>
<dbReference type="PROSITE" id="PS51778">
    <property type="entry name" value="VAST"/>
    <property type="match status" value="1"/>
</dbReference>
<dbReference type="GO" id="GO:0032934">
    <property type="term" value="F:sterol binding"/>
    <property type="evidence" value="ECO:0007669"/>
    <property type="project" value="TreeGrafter"/>
</dbReference>
<evidence type="ECO:0000313" key="5">
    <source>
        <dbReference type="Proteomes" id="UP000038040"/>
    </source>
</evidence>
<keyword evidence="6" id="KW-1185">Reference proteome</keyword>
<dbReference type="GO" id="GO:0032366">
    <property type="term" value="P:intracellular sterol transport"/>
    <property type="evidence" value="ECO:0007669"/>
    <property type="project" value="TreeGrafter"/>
</dbReference>
<dbReference type="GO" id="GO:0005886">
    <property type="term" value="C:plasma membrane"/>
    <property type="evidence" value="ECO:0007669"/>
    <property type="project" value="TreeGrafter"/>
</dbReference>
<dbReference type="InterPro" id="IPR031968">
    <property type="entry name" value="VASt"/>
</dbReference>
<reference evidence="4 6" key="2">
    <citation type="submission" date="2018-11" db="EMBL/GenBank/DDBJ databases">
        <authorList>
            <consortium name="Pathogen Informatics"/>
        </authorList>
    </citation>
    <scope>NUCLEOTIDE SEQUENCE [LARGE SCALE GENOMIC DNA]</scope>
</reference>
<dbReference type="GO" id="GO:0120015">
    <property type="term" value="F:sterol transfer activity"/>
    <property type="evidence" value="ECO:0007669"/>
    <property type="project" value="TreeGrafter"/>
</dbReference>
<dbReference type="Proteomes" id="UP000038040">
    <property type="component" value="Unplaced"/>
</dbReference>
<dbReference type="PANTHER" id="PTHR23319">
    <property type="entry name" value="GRAM DOMAIN CONTAINING 1B, ISOFORM E"/>
    <property type="match status" value="1"/>
</dbReference>
<dbReference type="EMBL" id="UYYG01000144">
    <property type="protein sequence ID" value="VDN53551.1"/>
    <property type="molecule type" value="Genomic_DNA"/>
</dbReference>
<comment type="subcellular location">
    <subcellularLocation>
        <location evidence="1">Membrane</location>
    </subcellularLocation>
</comment>
<dbReference type="GO" id="GO:0005789">
    <property type="term" value="C:endoplasmic reticulum membrane"/>
    <property type="evidence" value="ECO:0007669"/>
    <property type="project" value="TreeGrafter"/>
</dbReference>
<dbReference type="WBParaSite" id="DME_0000998401-mRNA-1">
    <property type="protein sequence ID" value="DME_0000998401-mRNA-1"/>
    <property type="gene ID" value="DME_0000998401"/>
</dbReference>